<dbReference type="EMBL" id="VNIP01000014">
    <property type="protein sequence ID" value="KAA1176979.1"/>
    <property type="molecule type" value="Genomic_DNA"/>
</dbReference>
<protein>
    <submittedName>
        <fullName evidence="7">FAD-dependent oxidoreductase</fullName>
    </submittedName>
</protein>
<dbReference type="PRINTS" id="PR00368">
    <property type="entry name" value="FADPNR"/>
</dbReference>
<dbReference type="PANTHER" id="PTHR43557">
    <property type="entry name" value="APOPTOSIS-INDUCING FACTOR 1"/>
    <property type="match status" value="1"/>
</dbReference>
<dbReference type="InterPro" id="IPR028202">
    <property type="entry name" value="Reductase_C"/>
</dbReference>
<evidence type="ECO:0000256" key="2">
    <source>
        <dbReference type="ARBA" id="ARBA00022630"/>
    </source>
</evidence>
<dbReference type="AlphaFoldDB" id="A0A5B0VTA6"/>
<dbReference type="PANTHER" id="PTHR43557:SF2">
    <property type="entry name" value="RIESKE DOMAIN-CONTAINING PROTEIN-RELATED"/>
    <property type="match status" value="1"/>
</dbReference>
<evidence type="ECO:0000313" key="8">
    <source>
        <dbReference type="Proteomes" id="UP000323608"/>
    </source>
</evidence>
<dbReference type="InterPro" id="IPR050446">
    <property type="entry name" value="FAD-oxidoreductase/Apoptosis"/>
</dbReference>
<evidence type="ECO:0000256" key="3">
    <source>
        <dbReference type="ARBA" id="ARBA00022827"/>
    </source>
</evidence>
<evidence type="ECO:0000313" key="7">
    <source>
        <dbReference type="EMBL" id="KAA1176979.1"/>
    </source>
</evidence>
<dbReference type="SUPFAM" id="SSF55424">
    <property type="entry name" value="FAD/NAD-linked reductases, dimerisation (C-terminal) domain"/>
    <property type="match status" value="1"/>
</dbReference>
<dbReference type="Gene3D" id="3.50.50.60">
    <property type="entry name" value="FAD/NAD(P)-binding domain"/>
    <property type="match status" value="2"/>
</dbReference>
<dbReference type="InterPro" id="IPR036188">
    <property type="entry name" value="FAD/NAD-bd_sf"/>
</dbReference>
<name>A0A5B0VTA6_RHITR</name>
<dbReference type="InterPro" id="IPR016156">
    <property type="entry name" value="FAD/NAD-linked_Rdtase_dimer_sf"/>
</dbReference>
<dbReference type="PRINTS" id="PR00411">
    <property type="entry name" value="PNDRDTASEI"/>
</dbReference>
<organism evidence="7 8">
    <name type="scientific">Rhizobium tropici</name>
    <dbReference type="NCBI Taxonomy" id="398"/>
    <lineage>
        <taxon>Bacteria</taxon>
        <taxon>Pseudomonadati</taxon>
        <taxon>Pseudomonadota</taxon>
        <taxon>Alphaproteobacteria</taxon>
        <taxon>Hyphomicrobiales</taxon>
        <taxon>Rhizobiaceae</taxon>
        <taxon>Rhizobium/Agrobacterium group</taxon>
        <taxon>Rhizobium</taxon>
    </lineage>
</organism>
<sequence length="394" mass="41314">MARRIAIVGASLAGVRTIKALRRKGFDGDVVLIGEENELPYDRPPLSKQFLTSDDPVAAKLLEPESFYDSVDLRLGVRATGLSLRDQSIALNDGSRVYADHIVIATGANARSLPGLPDSDRVARLRTIEDARRIRSAFANAEHILVVGGGFIGCEVAAAARKRGLAVTIIEPASAPVIRGVGALVGGIIASLHRERGVDVRLGVNVRSVDQGVGGCLATLSDGTQIETSFIVVGVGAVAGTGWLQGSGLDLSNGVLCDAHCRAVGGGGHVWAAGDVAAWPSGLFGEVRRIEHWTNAAEQAGCLATNLLDSDAASGHDPVPYVWSDQYEHKIQILGSVNGDDDTKLLQGSIEDLRFSLAYSRAGLLRGVVAFDMPSEVVAMRPLIAGLAPMASMS</sequence>
<evidence type="ECO:0000256" key="1">
    <source>
        <dbReference type="ARBA" id="ARBA00001974"/>
    </source>
</evidence>
<reference evidence="7 8" key="1">
    <citation type="submission" date="2019-07" db="EMBL/GenBank/DDBJ databases">
        <title>The Draft Genome Sequence of Rhizobium tropici SARCC-755 Associated with Superior Nodulation on Pigeonpea (Cajanus cajan (L.) Millsp.).</title>
        <authorList>
            <person name="Bopape F.L."/>
            <person name="Hassen A.I."/>
            <person name="Swanevelder Z.H."/>
            <person name="Gwata E.T."/>
        </authorList>
    </citation>
    <scope>NUCLEOTIDE SEQUENCE [LARGE SCALE GENOMIC DNA]</scope>
    <source>
        <strain evidence="7 8">SARCC-755</strain>
    </source>
</reference>
<dbReference type="RefSeq" id="WP_149637434.1">
    <property type="nucleotide sequence ID" value="NZ_VNIP01000014.1"/>
</dbReference>
<dbReference type="SUPFAM" id="SSF51905">
    <property type="entry name" value="FAD/NAD(P)-binding domain"/>
    <property type="match status" value="2"/>
</dbReference>
<dbReference type="GO" id="GO:0016651">
    <property type="term" value="F:oxidoreductase activity, acting on NAD(P)H"/>
    <property type="evidence" value="ECO:0007669"/>
    <property type="project" value="TreeGrafter"/>
</dbReference>
<keyword evidence="4" id="KW-0560">Oxidoreductase</keyword>
<dbReference type="Pfam" id="PF07992">
    <property type="entry name" value="Pyr_redox_2"/>
    <property type="match status" value="1"/>
</dbReference>
<keyword evidence="2" id="KW-0285">Flavoprotein</keyword>
<feature type="domain" description="Reductase C-terminal" evidence="6">
    <location>
        <begin position="321"/>
        <end position="386"/>
    </location>
</feature>
<evidence type="ECO:0000259" key="5">
    <source>
        <dbReference type="Pfam" id="PF07992"/>
    </source>
</evidence>
<dbReference type="OrthoDB" id="7809559at2"/>
<comment type="cofactor">
    <cofactor evidence="1">
        <name>FAD</name>
        <dbReference type="ChEBI" id="CHEBI:57692"/>
    </cofactor>
</comment>
<feature type="domain" description="FAD/NAD(P)-binding" evidence="5">
    <location>
        <begin position="4"/>
        <end position="300"/>
    </location>
</feature>
<accession>A0A5B0VTA6</accession>
<comment type="caution">
    <text evidence="7">The sequence shown here is derived from an EMBL/GenBank/DDBJ whole genome shotgun (WGS) entry which is preliminary data.</text>
</comment>
<dbReference type="Gene3D" id="3.30.390.30">
    <property type="match status" value="1"/>
</dbReference>
<dbReference type="GO" id="GO:0005737">
    <property type="term" value="C:cytoplasm"/>
    <property type="evidence" value="ECO:0007669"/>
    <property type="project" value="TreeGrafter"/>
</dbReference>
<dbReference type="InterPro" id="IPR023753">
    <property type="entry name" value="FAD/NAD-binding_dom"/>
</dbReference>
<proteinExistence type="predicted"/>
<keyword evidence="3" id="KW-0274">FAD</keyword>
<dbReference type="Proteomes" id="UP000323608">
    <property type="component" value="Unassembled WGS sequence"/>
</dbReference>
<dbReference type="Pfam" id="PF14759">
    <property type="entry name" value="Reductase_C"/>
    <property type="match status" value="1"/>
</dbReference>
<gene>
    <name evidence="7" type="ORF">FP026_25795</name>
</gene>
<evidence type="ECO:0000256" key="4">
    <source>
        <dbReference type="ARBA" id="ARBA00023002"/>
    </source>
</evidence>
<evidence type="ECO:0000259" key="6">
    <source>
        <dbReference type="Pfam" id="PF14759"/>
    </source>
</evidence>